<evidence type="ECO:0000313" key="4">
    <source>
        <dbReference type="Proteomes" id="UP000054721"/>
    </source>
</evidence>
<keyword evidence="1" id="KW-0812">Transmembrane</keyword>
<feature type="transmembrane region" description="Helical" evidence="1">
    <location>
        <begin position="63"/>
        <end position="81"/>
    </location>
</feature>
<evidence type="ECO:0000256" key="1">
    <source>
        <dbReference type="SAM" id="Phobius"/>
    </source>
</evidence>
<keyword evidence="4" id="KW-1185">Reference proteome</keyword>
<sequence length="84" mass="9526">MQIRQAATVATFSAVMNKDRYHFLLLMLLPVDKESVPFVTAAVKSTSLFLQFFVWHHFLAAPLMRYGQIVAVALMLNLANLTTR</sequence>
<reference evidence="2 4" key="1">
    <citation type="submission" date="2015-05" db="EMBL/GenBank/DDBJ databases">
        <title>Evolution of Trichinella species and genotypes.</title>
        <authorList>
            <person name="Korhonen P.K."/>
            <person name="Edoardo P."/>
            <person name="Giuseppe L.R."/>
            <person name="Gasser R.B."/>
        </authorList>
    </citation>
    <scope>NUCLEOTIDE SEQUENCE [LARGE SCALE GENOMIC DNA]</scope>
    <source>
        <strain evidence="2">ISS10</strain>
    </source>
</reference>
<accession>A0A0V1KJX3</accession>
<feature type="transmembrane region" description="Helical" evidence="1">
    <location>
        <begin position="21"/>
        <end position="43"/>
    </location>
</feature>
<evidence type="ECO:0000313" key="2">
    <source>
        <dbReference type="EMBL" id="KRZ47221.1"/>
    </source>
</evidence>
<evidence type="ECO:0000313" key="3">
    <source>
        <dbReference type="EMBL" id="KRZ47930.1"/>
    </source>
</evidence>
<proteinExistence type="predicted"/>
<dbReference type="EMBL" id="JYDW01000517">
    <property type="protein sequence ID" value="KRZ47930.1"/>
    <property type="molecule type" value="Genomic_DNA"/>
</dbReference>
<organism evidence="2 4">
    <name type="scientific">Trichinella nativa</name>
    <dbReference type="NCBI Taxonomy" id="6335"/>
    <lineage>
        <taxon>Eukaryota</taxon>
        <taxon>Metazoa</taxon>
        <taxon>Ecdysozoa</taxon>
        <taxon>Nematoda</taxon>
        <taxon>Enoplea</taxon>
        <taxon>Dorylaimia</taxon>
        <taxon>Trichinellida</taxon>
        <taxon>Trichinellidae</taxon>
        <taxon>Trichinella</taxon>
    </lineage>
</organism>
<name>A0A0V1KJX3_9BILA</name>
<keyword evidence="1" id="KW-1133">Transmembrane helix</keyword>
<dbReference type="Proteomes" id="UP000054721">
    <property type="component" value="Unassembled WGS sequence"/>
</dbReference>
<comment type="caution">
    <text evidence="2">The sequence shown here is derived from an EMBL/GenBank/DDBJ whole genome shotgun (WGS) entry which is preliminary data.</text>
</comment>
<gene>
    <name evidence="3" type="ORF">T02_1756</name>
    <name evidence="2" type="ORF">T02_6249</name>
</gene>
<keyword evidence="1" id="KW-0472">Membrane</keyword>
<dbReference type="EMBL" id="JYDW01001142">
    <property type="protein sequence ID" value="KRZ47221.1"/>
    <property type="molecule type" value="Genomic_DNA"/>
</dbReference>
<protein>
    <submittedName>
        <fullName evidence="2">Uncharacterized protein</fullName>
    </submittedName>
</protein>
<dbReference type="AlphaFoldDB" id="A0A0V1KJX3"/>